<evidence type="ECO:0000313" key="2">
    <source>
        <dbReference type="EMBL" id="TCP12835.1"/>
    </source>
</evidence>
<dbReference type="InterPro" id="IPR051082">
    <property type="entry name" value="Pentapeptide-BTB/POZ_domain"/>
</dbReference>
<evidence type="ECO:0000313" key="3">
    <source>
        <dbReference type="Proteomes" id="UP000294841"/>
    </source>
</evidence>
<organism evidence="2 3">
    <name type="scientific">Bisgaardia hudsonensis</name>
    <dbReference type="NCBI Taxonomy" id="109472"/>
    <lineage>
        <taxon>Bacteria</taxon>
        <taxon>Pseudomonadati</taxon>
        <taxon>Pseudomonadota</taxon>
        <taxon>Gammaproteobacteria</taxon>
        <taxon>Pasteurellales</taxon>
        <taxon>Pasteurellaceae</taxon>
        <taxon>Bisgaardia</taxon>
    </lineage>
</organism>
<dbReference type="Proteomes" id="UP000294841">
    <property type="component" value="Unassembled WGS sequence"/>
</dbReference>
<dbReference type="EMBL" id="SLXI01000003">
    <property type="protein sequence ID" value="TCP12835.1"/>
    <property type="molecule type" value="Genomic_DNA"/>
</dbReference>
<dbReference type="InterPro" id="IPR001646">
    <property type="entry name" value="5peptide_repeat"/>
</dbReference>
<feature type="transmembrane region" description="Helical" evidence="1">
    <location>
        <begin position="71"/>
        <end position="91"/>
    </location>
</feature>
<sequence>MINIKEKIEIIKPIIKKKIKDITNYITEKTKTLKENRPLAVIYSAIASFIIMVLILIFVTFCLGEVKKLNGFWTLITLIISSPIAFTIWHFRDQNAIQQIENARKDTNLKEFQKLAEWVSGAHLIEDKIIEKSINQNDDIETIREYTNVPQNLSIPTYSKKDGAVGLQISAVYNLLPFYRGEHGESFKKPALNLLTSAWLSLQQKELENLEKLGKGNLVDKIGNYKKIISKIQQNAKSPLGIAITRVLLSLNQKQELCLLEHKEVFPNLVLAGMDFHLSGLDEKVLNLFQTRADYSGINLIGANLQGANLQGANLQGANLQGAKLQGAKLQGAKLQQASLQGAELQGAELQGAELQGAELQGADLQMAELQGAELRWAKLQGAKLQQASLQGAKLQGADLQMAKLQQASLKKAELRWAELQGADLQGADLQEADLQEAYLIEIDLQWAKLQRADFQGANLQEAKFHNSNLEGTNFTNAEHLETVDFTGAQNLDKAIGLPPEIVEKFKQKTEN</sequence>
<evidence type="ECO:0000256" key="1">
    <source>
        <dbReference type="SAM" id="Phobius"/>
    </source>
</evidence>
<dbReference type="RefSeq" id="WP_132023475.1">
    <property type="nucleotide sequence ID" value="NZ_CP016605.1"/>
</dbReference>
<proteinExistence type="predicted"/>
<dbReference type="PANTHER" id="PTHR14136">
    <property type="entry name" value="BTB_POZ DOMAIN-CONTAINING PROTEIN KCTD9"/>
    <property type="match status" value="1"/>
</dbReference>
<protein>
    <submittedName>
        <fullName evidence="2">Uncharacterized protein YjbI with pentapeptide repeats</fullName>
    </submittedName>
</protein>
<dbReference type="AlphaFoldDB" id="A0A4R2N0E2"/>
<dbReference type="SUPFAM" id="SSF141571">
    <property type="entry name" value="Pentapeptide repeat-like"/>
    <property type="match status" value="1"/>
</dbReference>
<dbReference type="Pfam" id="PF00805">
    <property type="entry name" value="Pentapeptide"/>
    <property type="match status" value="3"/>
</dbReference>
<dbReference type="PANTHER" id="PTHR14136:SF17">
    <property type="entry name" value="BTB_POZ DOMAIN-CONTAINING PROTEIN KCTD9"/>
    <property type="match status" value="1"/>
</dbReference>
<dbReference type="Gene3D" id="2.160.20.80">
    <property type="entry name" value="E3 ubiquitin-protein ligase SopA"/>
    <property type="match status" value="2"/>
</dbReference>
<dbReference type="OrthoDB" id="7531606at2"/>
<keyword evidence="1" id="KW-0812">Transmembrane</keyword>
<name>A0A4R2N0E2_9PAST</name>
<reference evidence="2 3" key="1">
    <citation type="submission" date="2019-03" db="EMBL/GenBank/DDBJ databases">
        <title>Genomic Encyclopedia of Type Strains, Phase IV (KMG-IV): sequencing the most valuable type-strain genomes for metagenomic binning, comparative biology and taxonomic classification.</title>
        <authorList>
            <person name="Goeker M."/>
        </authorList>
    </citation>
    <scope>NUCLEOTIDE SEQUENCE [LARGE SCALE GENOMIC DNA]</scope>
    <source>
        <strain evidence="2 3">DSM 28231</strain>
    </source>
</reference>
<gene>
    <name evidence="2" type="ORF">EV697_103140</name>
</gene>
<keyword evidence="3" id="KW-1185">Reference proteome</keyword>
<feature type="transmembrane region" description="Helical" evidence="1">
    <location>
        <begin position="40"/>
        <end position="64"/>
    </location>
</feature>
<keyword evidence="1" id="KW-0472">Membrane</keyword>
<comment type="caution">
    <text evidence="2">The sequence shown here is derived from an EMBL/GenBank/DDBJ whole genome shotgun (WGS) entry which is preliminary data.</text>
</comment>
<accession>A0A4R2N0E2</accession>
<keyword evidence="1" id="KW-1133">Transmembrane helix</keyword>